<proteinExistence type="predicted"/>
<evidence type="ECO:0000256" key="1">
    <source>
        <dbReference type="SAM" id="SignalP"/>
    </source>
</evidence>
<dbReference type="Proteomes" id="UP000316270">
    <property type="component" value="Chromosome 7"/>
</dbReference>
<evidence type="ECO:0008006" key="4">
    <source>
        <dbReference type="Google" id="ProtNLM"/>
    </source>
</evidence>
<protein>
    <recommendedName>
        <fullName evidence="4">Lipocalin</fullName>
    </recommendedName>
</protein>
<keyword evidence="1" id="KW-0732">Signal</keyword>
<dbReference type="EMBL" id="CP042191">
    <property type="protein sequence ID" value="QDS72180.1"/>
    <property type="molecule type" value="Genomic_DNA"/>
</dbReference>
<feature type="chain" id="PRO_5021714399" description="Lipocalin" evidence="1">
    <location>
        <begin position="22"/>
        <end position="225"/>
    </location>
</feature>
<sequence>MLPTLSKYMAIVLCMTSIVHADYWKFTIDKIQCIEPREWKTDHLYLRINMVTRGRDGKVKQNQTTDTLPGGSLEFPRGFTSGNGLLLQKMNLDDGDTDLLVTYTAWNKGDKELQKIGITIAELVLSVLGGNLAVAVITTAIGLVLDKFKDAYDCHGPAVLAVVPYSQADLRSMQYGQPRCETGQYTFKTGPGCVNNQPFNLKSKLSNYTASYCLQRYPGSTTTIA</sequence>
<dbReference type="AlphaFoldDB" id="A0A517L976"/>
<gene>
    <name evidence="2" type="ORF">FKW77_004775</name>
</gene>
<keyword evidence="3" id="KW-1185">Reference proteome</keyword>
<evidence type="ECO:0000313" key="2">
    <source>
        <dbReference type="EMBL" id="QDS72180.1"/>
    </source>
</evidence>
<reference evidence="2 3" key="1">
    <citation type="submission" date="2019-07" db="EMBL/GenBank/DDBJ databases">
        <title>Finished genome of Venturia effusa.</title>
        <authorList>
            <person name="Young C.A."/>
            <person name="Cox M.P."/>
            <person name="Ganley A.R.D."/>
            <person name="David W.J."/>
        </authorList>
    </citation>
    <scope>NUCLEOTIDE SEQUENCE [LARGE SCALE GENOMIC DNA]</scope>
    <source>
        <strain evidence="3">albino</strain>
    </source>
</reference>
<evidence type="ECO:0000313" key="3">
    <source>
        <dbReference type="Proteomes" id="UP000316270"/>
    </source>
</evidence>
<accession>A0A517L976</accession>
<name>A0A517L976_9PEZI</name>
<organism evidence="2 3">
    <name type="scientific">Venturia effusa</name>
    <dbReference type="NCBI Taxonomy" id="50376"/>
    <lineage>
        <taxon>Eukaryota</taxon>
        <taxon>Fungi</taxon>
        <taxon>Dikarya</taxon>
        <taxon>Ascomycota</taxon>
        <taxon>Pezizomycotina</taxon>
        <taxon>Dothideomycetes</taxon>
        <taxon>Pleosporomycetidae</taxon>
        <taxon>Venturiales</taxon>
        <taxon>Venturiaceae</taxon>
        <taxon>Venturia</taxon>
    </lineage>
</organism>
<feature type="signal peptide" evidence="1">
    <location>
        <begin position="1"/>
        <end position="21"/>
    </location>
</feature>